<dbReference type="Gene3D" id="3.20.20.80">
    <property type="entry name" value="Glycosidases"/>
    <property type="match status" value="1"/>
</dbReference>
<dbReference type="GO" id="GO:0005886">
    <property type="term" value="C:plasma membrane"/>
    <property type="evidence" value="ECO:0007669"/>
    <property type="project" value="UniProtKB-SubCell"/>
</dbReference>
<dbReference type="InterPro" id="IPR012946">
    <property type="entry name" value="X8"/>
</dbReference>
<keyword evidence="13" id="KW-1185">Reference proteome</keyword>
<evidence type="ECO:0000256" key="6">
    <source>
        <dbReference type="ARBA" id="ARBA00023157"/>
    </source>
</evidence>
<dbReference type="EC" id="2.4.1.-" evidence="9"/>
<evidence type="ECO:0000256" key="3">
    <source>
        <dbReference type="ARBA" id="ARBA00022622"/>
    </source>
</evidence>
<proteinExistence type="inferred from homology"/>
<keyword evidence="3 9" id="KW-0336">GPI-anchor</keyword>
<dbReference type="Proteomes" id="UP001412239">
    <property type="component" value="Unassembled WGS sequence"/>
</dbReference>
<feature type="region of interest" description="Disordered" evidence="10">
    <location>
        <begin position="564"/>
        <end position="603"/>
    </location>
</feature>
<comment type="function">
    <text evidence="9">Splits internally a 1,3-beta-glucan molecule and transfers the newly generated reducing end (the donor) to the non-reducing end of another 1,3-beta-glucan molecule (the acceptor) forming a 1,3-beta linkage, resulting in the elongation of 1,3-beta-glucan chains in the cell wall.</text>
</comment>
<dbReference type="SUPFAM" id="SSF51445">
    <property type="entry name" value="(Trans)glycosidases"/>
    <property type="match status" value="1"/>
</dbReference>
<keyword evidence="6" id="KW-1015">Disulfide bond</keyword>
<dbReference type="InterPro" id="IPR004886">
    <property type="entry name" value="Glucanosyltransferase"/>
</dbReference>
<evidence type="ECO:0000256" key="2">
    <source>
        <dbReference type="ARBA" id="ARBA00007528"/>
    </source>
</evidence>
<evidence type="ECO:0000256" key="8">
    <source>
        <dbReference type="ARBA" id="ARBA00023288"/>
    </source>
</evidence>
<dbReference type="PANTHER" id="PTHR31468">
    <property type="entry name" value="1,3-BETA-GLUCANOSYLTRANSFERASE GAS1"/>
    <property type="match status" value="1"/>
</dbReference>
<dbReference type="SMART" id="SM00768">
    <property type="entry name" value="X8"/>
    <property type="match status" value="1"/>
</dbReference>
<feature type="signal peptide" evidence="9">
    <location>
        <begin position="1"/>
        <end position="22"/>
    </location>
</feature>
<reference evidence="12" key="1">
    <citation type="submission" date="2015-10" db="EMBL/GenBank/DDBJ databases">
        <authorList>
            <person name="Regsiter A."/>
            <person name="william w."/>
        </authorList>
    </citation>
    <scope>NUCLEOTIDE SEQUENCE</scope>
    <source>
        <strain evidence="12">Montdore</strain>
    </source>
</reference>
<evidence type="ECO:0000256" key="5">
    <source>
        <dbReference type="ARBA" id="ARBA00023136"/>
    </source>
</evidence>
<comment type="subcellular location">
    <subcellularLocation>
        <location evidence="1 9">Cell membrane</location>
        <topology evidence="1 9">Lipid-anchor</topology>
        <topology evidence="1 9">GPI-anchor</topology>
    </subcellularLocation>
</comment>
<dbReference type="FunFam" id="3.20.20.80:FF:000038">
    <property type="entry name" value="1,3-beta-glucanosyltransferase"/>
    <property type="match status" value="1"/>
</dbReference>
<dbReference type="Gene3D" id="1.20.58.1040">
    <property type="match status" value="1"/>
</dbReference>
<organism evidence="12 13">
    <name type="scientific">Tuber aestivum</name>
    <name type="common">summer truffle</name>
    <dbReference type="NCBI Taxonomy" id="59557"/>
    <lineage>
        <taxon>Eukaryota</taxon>
        <taxon>Fungi</taxon>
        <taxon>Dikarya</taxon>
        <taxon>Ascomycota</taxon>
        <taxon>Pezizomycotina</taxon>
        <taxon>Pezizomycetes</taxon>
        <taxon>Pezizales</taxon>
        <taxon>Tuberaceae</taxon>
        <taxon>Tuber</taxon>
    </lineage>
</organism>
<dbReference type="InterPro" id="IPR017853">
    <property type="entry name" value="GH"/>
</dbReference>
<evidence type="ECO:0000259" key="11">
    <source>
        <dbReference type="SMART" id="SM00768"/>
    </source>
</evidence>
<feature type="chain" id="PRO_5011816388" description="1,3-beta-glucanosyltransferase" evidence="9">
    <location>
        <begin position="23"/>
        <end position="603"/>
    </location>
</feature>
<protein>
    <recommendedName>
        <fullName evidence="9">1,3-beta-glucanosyltransferase</fullName>
        <ecNumber evidence="9">2.4.1.-</ecNumber>
    </recommendedName>
</protein>
<evidence type="ECO:0000256" key="10">
    <source>
        <dbReference type="SAM" id="MobiDB-lite"/>
    </source>
</evidence>
<dbReference type="GO" id="GO:0042124">
    <property type="term" value="F:1,3-beta-glucanosyltransferase activity"/>
    <property type="evidence" value="ECO:0007669"/>
    <property type="project" value="TreeGrafter"/>
</dbReference>
<name>A0A292PSP7_9PEZI</name>
<feature type="domain" description="X8" evidence="11">
    <location>
        <begin position="378"/>
        <end position="468"/>
    </location>
</feature>
<keyword evidence="5 9" id="KW-0472">Membrane</keyword>
<evidence type="ECO:0000313" key="13">
    <source>
        <dbReference type="Proteomes" id="UP001412239"/>
    </source>
</evidence>
<comment type="similarity">
    <text evidence="2 9">Belongs to the glycosyl hydrolase 72 family.</text>
</comment>
<accession>A0A292PSP7</accession>
<dbReference type="Pfam" id="PF03198">
    <property type="entry name" value="Glyco_hydro_72"/>
    <property type="match status" value="1"/>
</dbReference>
<evidence type="ECO:0000256" key="9">
    <source>
        <dbReference type="RuleBase" id="RU361209"/>
    </source>
</evidence>
<dbReference type="GO" id="GO:0031505">
    <property type="term" value="P:fungal-type cell wall organization"/>
    <property type="evidence" value="ECO:0007669"/>
    <property type="project" value="TreeGrafter"/>
</dbReference>
<keyword evidence="7" id="KW-0325">Glycoprotein</keyword>
<feature type="compositionally biased region" description="Polar residues" evidence="10">
    <location>
        <begin position="574"/>
        <end position="589"/>
    </location>
</feature>
<keyword evidence="8 9" id="KW-0449">Lipoprotein</keyword>
<keyword evidence="4 9" id="KW-0732">Signal</keyword>
<evidence type="ECO:0000313" key="12">
    <source>
        <dbReference type="EMBL" id="CUS09658.1"/>
    </source>
</evidence>
<dbReference type="GO" id="GO:0071970">
    <property type="term" value="P:fungal-type cell wall (1-&gt;3)-beta-D-glucan biosynthetic process"/>
    <property type="evidence" value="ECO:0007669"/>
    <property type="project" value="TreeGrafter"/>
</dbReference>
<dbReference type="PANTHER" id="PTHR31468:SF2">
    <property type="entry name" value="1,3-BETA-GLUCANOSYLTRANSFERASE GAS1"/>
    <property type="match status" value="1"/>
</dbReference>
<dbReference type="EMBL" id="LN891072">
    <property type="protein sequence ID" value="CUS09658.1"/>
    <property type="molecule type" value="Genomic_DNA"/>
</dbReference>
<keyword evidence="9" id="KW-0808">Transferase</keyword>
<sequence>MWVRSLASAALMAGSLLSTASAADLDPIVIKGSKFFFKSNGTQFFMKGVAYQASPTNSTSGTFIDPLADEAGCKRDIPLLQELGTNTIRVYAINTTSDHSACMKLLNDAGIYVVSDLSEPTLSINRNSPEWDDRIFERYTSVVDALAPYANILGFFAGNEVSNEANNTNASPFVKAAIRDMKAYIKKSNYRAIPVGYATNDDQKIRSELADYFNCGSSSESADFWGYNIYSWCGNSSYTESGYDQRTKEFENYSIPSFFAEYGCNVVQPRVFTEVGALYGSQMTPIFSGGIVYMYHQEANDYGLVEIGGGGTATKLVDYNNLKSELAKVSPSGVQSNSYNPTNTAARPCPTADSNWSASTVLPPTPNRELCSCMVSSLGCVAATKVQEKDTGELFNYICGEAKTDCTGITANGTTGEYGAYSMCSPLERVSWAMNAYYTKQKKASDSCDFDGSAKTQTPATASGTCKSLLSEAGGTAGTGTVTSSPNSSGTGTKGAAVGLTIPAFQVGAVKIGAGLFAAALGGAALSRIALFRISGATIGYRYDAALNWMEIYGQLERQLSAALSSEHKLPPQELSTDVNPMTSENGGEQSRGGEVAAMQARM</sequence>
<dbReference type="GO" id="GO:0098552">
    <property type="term" value="C:side of membrane"/>
    <property type="evidence" value="ECO:0007669"/>
    <property type="project" value="UniProtKB-KW"/>
</dbReference>
<dbReference type="AlphaFoldDB" id="A0A292PSP7"/>
<evidence type="ECO:0000256" key="7">
    <source>
        <dbReference type="ARBA" id="ARBA00023180"/>
    </source>
</evidence>
<gene>
    <name evidence="12" type="ORF">GSTUAT00006205001</name>
</gene>
<evidence type="ECO:0000256" key="1">
    <source>
        <dbReference type="ARBA" id="ARBA00004609"/>
    </source>
</evidence>
<dbReference type="Pfam" id="PF07983">
    <property type="entry name" value="X8"/>
    <property type="match status" value="1"/>
</dbReference>
<evidence type="ECO:0000256" key="4">
    <source>
        <dbReference type="ARBA" id="ARBA00022729"/>
    </source>
</evidence>